<dbReference type="Gene3D" id="2.80.10.50">
    <property type="match status" value="2"/>
</dbReference>
<evidence type="ECO:0000313" key="5">
    <source>
        <dbReference type="EMBL" id="WNM26984.1"/>
    </source>
</evidence>
<comment type="similarity">
    <text evidence="1">Belongs to the glycosyl hydrolase 64 family.</text>
</comment>
<dbReference type="InterPro" id="IPR035992">
    <property type="entry name" value="Ricin_B-like_lectins"/>
</dbReference>
<dbReference type="InterPro" id="IPR037176">
    <property type="entry name" value="Osmotin/thaumatin-like_sf"/>
</dbReference>
<dbReference type="Pfam" id="PF16483">
    <property type="entry name" value="Glyco_hydro_64"/>
    <property type="match status" value="1"/>
</dbReference>
<dbReference type="KEGG" id="dcp:RN607_12365"/>
<dbReference type="GO" id="GO:0016798">
    <property type="term" value="F:hydrolase activity, acting on glycosyl bonds"/>
    <property type="evidence" value="ECO:0007669"/>
    <property type="project" value="UniProtKB-KW"/>
</dbReference>
<keyword evidence="1" id="KW-0378">Hydrolase</keyword>
<dbReference type="Pfam" id="PF00652">
    <property type="entry name" value="Ricin_B_lectin"/>
    <property type="match status" value="1"/>
</dbReference>
<proteinExistence type="inferred from homology"/>
<feature type="signal peptide" evidence="3">
    <location>
        <begin position="1"/>
        <end position="31"/>
    </location>
</feature>
<dbReference type="PANTHER" id="PTHR38165:SF1">
    <property type="entry name" value="GLUCANASE B"/>
    <property type="match status" value="1"/>
</dbReference>
<dbReference type="CDD" id="cd23451">
    <property type="entry name" value="beta-trefoil_Ricin_laminarinase"/>
    <property type="match status" value="1"/>
</dbReference>
<sequence length="559" mass="57953">MSRLTALTGLRTAAVAALAAALCAALVPAQAATTSLPMTVANDSGRSEQTYIYVTARNQSTGEQGYVGSDGQWHAFELPSSVPAGQPNPAAPDFAIAGPTDGSSTTLDLPSSLAGGRIYISFGEKLSFYLSPGGLVEPAAWNESDPNHDILFDWAEFTRNGTGIFINTTMVDMSSVPLSLSVTDSSGDTTTEGTLVSGGREQIFAEIEALGGDWANLIQTRESDGLPLRVLAPIHGMETESAFSSTFFDSYIDDVYDYYASHTLTVAMDMGTYTGTVNGDSFTFTDSSGVTIGSLTRPTTAEVFGCSGALQPGGQPNQTAILAVGARVCAAFHRGTLSTPSRVASDTQPTYDASSFYQTASSDLYSKVMHDASADGRAYGFAFDDVAELSPSIDVSDPVSATLTLSPFTGSGDGDDGGSTGGGDGSDGSSPGAVVNAVNDKCLDVAAASSANGTAVQLYDCNGTVAQQWTFEDGQLKAMGKCLDAAEWGTSDGTPLQIWDCNPGQSNQTWVRFNGGYLNPASGRCVDDPGSSTENGARIQLWACNGTDAQKWTTPGGTL</sequence>
<dbReference type="Proteomes" id="UP001303408">
    <property type="component" value="Chromosome"/>
</dbReference>
<feature type="active site" description="Proton donor" evidence="1">
    <location>
        <position position="156"/>
    </location>
</feature>
<feature type="chain" id="PRO_5041651054" evidence="3">
    <location>
        <begin position="32"/>
        <end position="559"/>
    </location>
</feature>
<dbReference type="PANTHER" id="PTHR38165">
    <property type="match status" value="1"/>
</dbReference>
<dbReference type="PROSITE" id="PS50231">
    <property type="entry name" value="RICIN_B_LECTIN"/>
    <property type="match status" value="1"/>
</dbReference>
<dbReference type="PROSITE" id="PS52006">
    <property type="entry name" value="GH64"/>
    <property type="match status" value="1"/>
</dbReference>
<dbReference type="EMBL" id="CP134880">
    <property type="protein sequence ID" value="WNM26984.1"/>
    <property type="molecule type" value="Genomic_DNA"/>
</dbReference>
<evidence type="ECO:0000259" key="4">
    <source>
        <dbReference type="PROSITE" id="PS52006"/>
    </source>
</evidence>
<dbReference type="InterPro" id="IPR032477">
    <property type="entry name" value="Glyco_hydro_64"/>
</dbReference>
<dbReference type="Gene3D" id="3.30.920.50">
    <property type="entry name" value="Beta-1,3-glucanase, C-terminal domain"/>
    <property type="match status" value="1"/>
</dbReference>
<feature type="region of interest" description="Disordered" evidence="2">
    <location>
        <begin position="404"/>
        <end position="432"/>
    </location>
</feature>
<dbReference type="InterPro" id="IPR037398">
    <property type="entry name" value="Glyco_hydro_64_fam"/>
</dbReference>
<feature type="active site" description="Proton acceptor" evidence="1">
    <location>
        <position position="172"/>
    </location>
</feature>
<dbReference type="SUPFAM" id="SSF50370">
    <property type="entry name" value="Ricin B-like lectins"/>
    <property type="match status" value="1"/>
</dbReference>
<dbReference type="InterPro" id="IPR000772">
    <property type="entry name" value="Ricin_B_lectin"/>
</dbReference>
<evidence type="ECO:0000256" key="3">
    <source>
        <dbReference type="SAM" id="SignalP"/>
    </source>
</evidence>
<dbReference type="InterPro" id="IPR042517">
    <property type="entry name" value="Glyco_hydro_64_N_2"/>
</dbReference>
<dbReference type="Gene3D" id="2.60.110.10">
    <property type="entry name" value="Thaumatin"/>
    <property type="match status" value="1"/>
</dbReference>
<accession>A0AA96JFP1</accession>
<dbReference type="RefSeq" id="WP_313542899.1">
    <property type="nucleotide sequence ID" value="NZ_CP134880.1"/>
</dbReference>
<keyword evidence="3" id="KW-0732">Signal</keyword>
<evidence type="ECO:0000256" key="2">
    <source>
        <dbReference type="SAM" id="MobiDB-lite"/>
    </source>
</evidence>
<gene>
    <name evidence="5" type="ORF">RN607_12365</name>
</gene>
<reference evidence="5" key="1">
    <citation type="submission" date="2023-09" db="EMBL/GenBank/DDBJ databases">
        <title>Demequina sp. a novel bacteria isolated from Capsicum annuum.</title>
        <authorList>
            <person name="Humaira Z."/>
            <person name="Lee J."/>
            <person name="Cho D."/>
        </authorList>
    </citation>
    <scope>NUCLEOTIDE SEQUENCE</scope>
    <source>
        <strain evidence="5">PMTSA13</strain>
    </source>
</reference>
<feature type="compositionally biased region" description="Gly residues" evidence="2">
    <location>
        <begin position="417"/>
        <end position="426"/>
    </location>
</feature>
<evidence type="ECO:0000256" key="1">
    <source>
        <dbReference type="PROSITE-ProRule" id="PRU01350"/>
    </source>
</evidence>
<protein>
    <submittedName>
        <fullName evidence="5">Beta-1,3-glucanase family protein</fullName>
    </submittedName>
</protein>
<organism evidence="5">
    <name type="scientific">Demequina capsici</name>
    <dbReference type="NCBI Taxonomy" id="3075620"/>
    <lineage>
        <taxon>Bacteria</taxon>
        <taxon>Bacillati</taxon>
        <taxon>Actinomycetota</taxon>
        <taxon>Actinomycetes</taxon>
        <taxon>Micrococcales</taxon>
        <taxon>Demequinaceae</taxon>
        <taxon>Demequina</taxon>
    </lineage>
</organism>
<name>A0AA96JFP1_9MICO</name>
<dbReference type="GO" id="GO:0030246">
    <property type="term" value="F:carbohydrate binding"/>
    <property type="evidence" value="ECO:0007669"/>
    <property type="project" value="UniProtKB-UniRule"/>
</dbReference>
<feature type="domain" description="GH64" evidence="4">
    <location>
        <begin position="33"/>
        <end position="407"/>
    </location>
</feature>
<dbReference type="AlphaFoldDB" id="A0AA96JFP1"/>
<keyword evidence="1" id="KW-0326">Glycosidase</keyword>
<dbReference type="SMART" id="SM00458">
    <property type="entry name" value="RICIN"/>
    <property type="match status" value="1"/>
</dbReference>